<comment type="similarity">
    <text evidence="2">Belongs to the IFT46 family.</text>
</comment>
<dbReference type="GO" id="GO:0030992">
    <property type="term" value="C:intraciliary transport particle B"/>
    <property type="evidence" value="ECO:0007669"/>
    <property type="project" value="TreeGrafter"/>
</dbReference>
<dbReference type="InterPro" id="IPR022088">
    <property type="entry name" value="Intraflagellar_transp_cmplxB"/>
</dbReference>
<feature type="compositionally biased region" description="Acidic residues" evidence="8">
    <location>
        <begin position="107"/>
        <end position="131"/>
    </location>
</feature>
<reference evidence="9 10" key="1">
    <citation type="journal article" date="2013" name="Nature">
        <title>The genomes of four tapeworm species reveal adaptations to parasitism.</title>
        <authorList>
            <person name="Tsai I.J."/>
            <person name="Zarowiecki M."/>
            <person name="Holroyd N."/>
            <person name="Garciarrubio A."/>
            <person name="Sanchez-Flores A."/>
            <person name="Brooks K.L."/>
            <person name="Tracey A."/>
            <person name="Bobes R.J."/>
            <person name="Fragoso G."/>
            <person name="Sciutto E."/>
            <person name="Aslett M."/>
            <person name="Beasley H."/>
            <person name="Bennett H.M."/>
            <person name="Cai J."/>
            <person name="Camicia F."/>
            <person name="Clark R."/>
            <person name="Cucher M."/>
            <person name="De Silva N."/>
            <person name="Day T.A."/>
            <person name="Deplazes P."/>
            <person name="Estrada K."/>
            <person name="Fernandez C."/>
            <person name="Holland P.W."/>
            <person name="Hou J."/>
            <person name="Hu S."/>
            <person name="Huckvale T."/>
            <person name="Hung S.S."/>
            <person name="Kamenetzky L."/>
            <person name="Keane J.A."/>
            <person name="Kiss F."/>
            <person name="Koziol U."/>
            <person name="Lambert O."/>
            <person name="Liu K."/>
            <person name="Luo X."/>
            <person name="Luo Y."/>
            <person name="Macchiaroli N."/>
            <person name="Nichol S."/>
            <person name="Paps J."/>
            <person name="Parkinson J."/>
            <person name="Pouchkina-Stantcheva N."/>
            <person name="Riddiford N."/>
            <person name="Rosenzvit M."/>
            <person name="Salinas G."/>
            <person name="Wasmuth J.D."/>
            <person name="Zamanian M."/>
            <person name="Zheng Y."/>
            <person name="Cai X."/>
            <person name="Soberon X."/>
            <person name="Olson P.D."/>
            <person name="Laclette J.P."/>
            <person name="Brehm K."/>
            <person name="Berriman M."/>
            <person name="Garciarrubio A."/>
            <person name="Bobes R.J."/>
            <person name="Fragoso G."/>
            <person name="Sanchez-Flores A."/>
            <person name="Estrada K."/>
            <person name="Cevallos M.A."/>
            <person name="Morett E."/>
            <person name="Gonzalez V."/>
            <person name="Portillo T."/>
            <person name="Ochoa-Leyva A."/>
            <person name="Jose M.V."/>
            <person name="Sciutto E."/>
            <person name="Landa A."/>
            <person name="Jimenez L."/>
            <person name="Valdes V."/>
            <person name="Carrero J.C."/>
            <person name="Larralde C."/>
            <person name="Morales-Montor J."/>
            <person name="Limon-Lason J."/>
            <person name="Soberon X."/>
            <person name="Laclette J.P."/>
        </authorList>
    </citation>
    <scope>NUCLEOTIDE SEQUENCE [LARGE SCALE GENOMIC DNA]</scope>
</reference>
<dbReference type="AlphaFoldDB" id="A0A068WY60"/>
<feature type="compositionally biased region" description="Polar residues" evidence="8">
    <location>
        <begin position="91"/>
        <end position="106"/>
    </location>
</feature>
<keyword evidence="5" id="KW-0969">Cilium</keyword>
<keyword evidence="4" id="KW-0963">Cytoplasm</keyword>
<evidence type="ECO:0000256" key="8">
    <source>
        <dbReference type="SAM" id="MobiDB-lite"/>
    </source>
</evidence>
<dbReference type="WBParaSite" id="EgrG_000095400">
    <property type="protein sequence ID" value="EgrG_000095400"/>
    <property type="gene ID" value="EgrG_000095400"/>
</dbReference>
<dbReference type="GO" id="GO:0060271">
    <property type="term" value="P:cilium assembly"/>
    <property type="evidence" value="ECO:0007669"/>
    <property type="project" value="TreeGrafter"/>
</dbReference>
<feature type="compositionally biased region" description="Polar residues" evidence="8">
    <location>
        <begin position="1"/>
        <end position="11"/>
    </location>
</feature>
<keyword evidence="6" id="KW-0206">Cytoskeleton</keyword>
<dbReference type="GO" id="GO:0031514">
    <property type="term" value="C:motile cilium"/>
    <property type="evidence" value="ECO:0007669"/>
    <property type="project" value="TreeGrafter"/>
</dbReference>
<dbReference type="GO" id="GO:0042073">
    <property type="term" value="P:intraciliary transport"/>
    <property type="evidence" value="ECO:0007669"/>
    <property type="project" value="InterPro"/>
</dbReference>
<organism evidence="9">
    <name type="scientific">Echinococcus granulosus</name>
    <name type="common">Hydatid tapeworm</name>
    <dbReference type="NCBI Taxonomy" id="6210"/>
    <lineage>
        <taxon>Eukaryota</taxon>
        <taxon>Metazoa</taxon>
        <taxon>Spiralia</taxon>
        <taxon>Lophotrochozoa</taxon>
        <taxon>Platyhelminthes</taxon>
        <taxon>Cestoda</taxon>
        <taxon>Eucestoda</taxon>
        <taxon>Cyclophyllidea</taxon>
        <taxon>Taeniidae</taxon>
        <taxon>Echinococcus</taxon>
        <taxon>Echinococcus granulosus group</taxon>
    </lineage>
</organism>
<evidence type="ECO:0000256" key="5">
    <source>
        <dbReference type="ARBA" id="ARBA00023069"/>
    </source>
</evidence>
<reference evidence="11" key="3">
    <citation type="submission" date="2020-10" db="UniProtKB">
        <authorList>
            <consortium name="WormBaseParasite"/>
        </authorList>
    </citation>
    <scope>IDENTIFICATION</scope>
</reference>
<feature type="compositionally biased region" description="Basic and acidic residues" evidence="8">
    <location>
        <begin position="51"/>
        <end position="68"/>
    </location>
</feature>
<accession>A0A068WY60</accession>
<feature type="region of interest" description="Disordered" evidence="8">
    <location>
        <begin position="1"/>
        <end position="68"/>
    </location>
</feature>
<dbReference type="PANTHER" id="PTHR13376">
    <property type="entry name" value="INTRAFLAGELLAR TRANSPORT PROTEIN 46 HOMOLOG"/>
    <property type="match status" value="1"/>
</dbReference>
<evidence type="ECO:0000313" key="9">
    <source>
        <dbReference type="EMBL" id="CDS24793.1"/>
    </source>
</evidence>
<evidence type="ECO:0000256" key="4">
    <source>
        <dbReference type="ARBA" id="ARBA00022490"/>
    </source>
</evidence>
<dbReference type="GO" id="GO:0005815">
    <property type="term" value="C:microtubule organizing center"/>
    <property type="evidence" value="ECO:0007669"/>
    <property type="project" value="TreeGrafter"/>
</dbReference>
<evidence type="ECO:0000256" key="1">
    <source>
        <dbReference type="ARBA" id="ARBA00004120"/>
    </source>
</evidence>
<reference evidence="9" key="2">
    <citation type="submission" date="2014-06" db="EMBL/GenBank/DDBJ databases">
        <authorList>
            <person name="Aslett M."/>
        </authorList>
    </citation>
    <scope>NUCLEOTIDE SEQUENCE</scope>
</reference>
<comment type="subcellular location">
    <subcellularLocation>
        <location evidence="1">Cytoplasm</location>
        <location evidence="1">Cytoskeleton</location>
        <location evidence="1">Cilium basal body</location>
    </subcellularLocation>
</comment>
<dbReference type="PANTHER" id="PTHR13376:SF0">
    <property type="entry name" value="INTRAFLAGELLAR TRANSPORT PROTEIN 46 HOMOLOG"/>
    <property type="match status" value="1"/>
</dbReference>
<proteinExistence type="inferred from homology"/>
<dbReference type="Pfam" id="PF12317">
    <property type="entry name" value="IFT46_B_C"/>
    <property type="match status" value="1"/>
</dbReference>
<evidence type="ECO:0000256" key="7">
    <source>
        <dbReference type="ARBA" id="ARBA00023273"/>
    </source>
</evidence>
<name>A0A068WY60_ECHGR</name>
<feature type="region of interest" description="Disordered" evidence="8">
    <location>
        <begin position="91"/>
        <end position="142"/>
    </location>
</feature>
<dbReference type="EMBL" id="LK028620">
    <property type="protein sequence ID" value="CDS24793.1"/>
    <property type="molecule type" value="Genomic_DNA"/>
</dbReference>
<evidence type="ECO:0000313" key="11">
    <source>
        <dbReference type="WBParaSite" id="EgrG_000095400"/>
    </source>
</evidence>
<protein>
    <recommendedName>
        <fullName evidence="3">Intraflagellar transport protein 46 homolog</fullName>
    </recommendedName>
</protein>
<keyword evidence="9" id="KW-0282">Flagellum</keyword>
<feature type="compositionally biased region" description="Low complexity" evidence="8">
    <location>
        <begin position="33"/>
        <end position="47"/>
    </location>
</feature>
<sequence length="369" mass="41831">MRPFQSPNQRATGEKLDLNTNRIRNSPFDEVVDVSTSDSDEVLSTTSFIVEGKDQMEPMEDRKTACHTDHNSEVIANYFESDSEKRNRISKISLTNNSAKASTCNTSDEENDENESREEDDGASDGDVDENENSHLEPSTGLYNPADFEHLIVLPEVKEMFQYIRRYKPQKIDLETKIRPFIPDYIAAVGDTDAFLKVPRPDGKPDNLGLILLDEPSTNQSDSTVLDLQLRASSKQKSSKEMIVKSIEDLEENGKEIDKWIKNITNLHLSKPPPAVHYTKPMPDLTSLMSEWPEDFEKALTIAEMPTAVLNCNLKEYVEIICAIMDIPVYGNCIESLHLLFSLYMEFKNSQHFQKNEGRKLSKEANSVS</sequence>
<dbReference type="Proteomes" id="UP000492820">
    <property type="component" value="Unassembled WGS sequence"/>
</dbReference>
<evidence type="ECO:0000313" key="10">
    <source>
        <dbReference type="Proteomes" id="UP000492820"/>
    </source>
</evidence>
<evidence type="ECO:0000256" key="2">
    <source>
        <dbReference type="ARBA" id="ARBA00007700"/>
    </source>
</evidence>
<keyword evidence="7" id="KW-0966">Cell projection</keyword>
<evidence type="ECO:0000256" key="3">
    <source>
        <dbReference type="ARBA" id="ARBA00017206"/>
    </source>
</evidence>
<dbReference type="OrthoDB" id="6257379at2759"/>
<gene>
    <name evidence="9" type="ORF">EgrG_000095400</name>
</gene>
<evidence type="ECO:0000256" key="6">
    <source>
        <dbReference type="ARBA" id="ARBA00023212"/>
    </source>
</evidence>